<sequence>MRVFLYPERKGCMNIAGFILGVILILSVYGGVNYYIGRGLFQWLSLLFPYINARVYAGIYLFFALSLILGFLPLSASLKKIMSWIGAHWMGVFIYLFLFFMVADLVIVLGSILKVIPRPIPQNIRFYAGLLVILLTAGLVSYGLYNANQIKYVSYAVQTKDTTLAADMNIVLISDLHLGAVNSERNLERIVQGINDLEPDLVCLAGDIFNDDYHALRNPSAAIELFKSIKATYGVYACLGNHDGGKTFNEMMGFLEQSNIKLLNDEYAIIDERLILIGRLDSSPIGGFGELKRKDMTETIASLPTNIPVVVMDHTPSNLDQYGPEIDLVLAGHTHRGQIFPGSLFTNALFVVDYGHYQKDADSPHVIVTSGAGTWGMPMRIGTHSEIVSILLR</sequence>
<name>G9XLI4_DESHA</name>
<proteinExistence type="predicted"/>
<dbReference type="PANTHER" id="PTHR31302:SF0">
    <property type="entry name" value="TRANSMEMBRANE PROTEIN WITH METALLOPHOSPHOESTERASE DOMAIN"/>
    <property type="match status" value="1"/>
</dbReference>
<dbReference type="InterPro" id="IPR004843">
    <property type="entry name" value="Calcineurin-like_PHP"/>
</dbReference>
<evidence type="ECO:0000313" key="4">
    <source>
        <dbReference type="Proteomes" id="UP000004416"/>
    </source>
</evidence>
<dbReference type="HOGENOM" id="CLU_025443_0_0_9"/>
<comment type="caution">
    <text evidence="3">The sequence shown here is derived from an EMBL/GenBank/DDBJ whole genome shotgun (WGS) entry which is preliminary data.</text>
</comment>
<organism evidence="3 4">
    <name type="scientific">Desulfitobacterium hafniense DP7</name>
    <dbReference type="NCBI Taxonomy" id="537010"/>
    <lineage>
        <taxon>Bacteria</taxon>
        <taxon>Bacillati</taxon>
        <taxon>Bacillota</taxon>
        <taxon>Clostridia</taxon>
        <taxon>Eubacteriales</taxon>
        <taxon>Desulfitobacteriaceae</taxon>
        <taxon>Desulfitobacterium</taxon>
    </lineage>
</organism>
<dbReference type="InterPro" id="IPR029052">
    <property type="entry name" value="Metallo-depent_PP-like"/>
</dbReference>
<feature type="transmembrane region" description="Helical" evidence="1">
    <location>
        <begin position="56"/>
        <end position="78"/>
    </location>
</feature>
<gene>
    <name evidence="3" type="ORF">HMPREF0322_01819</name>
</gene>
<dbReference type="GO" id="GO:0016787">
    <property type="term" value="F:hydrolase activity"/>
    <property type="evidence" value="ECO:0007669"/>
    <property type="project" value="InterPro"/>
</dbReference>
<feature type="transmembrane region" description="Helical" evidence="1">
    <location>
        <begin position="12"/>
        <end position="36"/>
    </location>
</feature>
<evidence type="ECO:0000259" key="2">
    <source>
        <dbReference type="Pfam" id="PF00149"/>
    </source>
</evidence>
<accession>G9XLI4</accession>
<dbReference type="Gene3D" id="3.60.21.10">
    <property type="match status" value="1"/>
</dbReference>
<feature type="transmembrane region" description="Helical" evidence="1">
    <location>
        <begin position="124"/>
        <end position="145"/>
    </location>
</feature>
<reference evidence="3 4" key="1">
    <citation type="submission" date="2011-08" db="EMBL/GenBank/DDBJ databases">
        <authorList>
            <person name="Weinstock G."/>
            <person name="Sodergren E."/>
            <person name="Clifton S."/>
            <person name="Fulton L."/>
            <person name="Fulton B."/>
            <person name="Courtney L."/>
            <person name="Fronick C."/>
            <person name="Harrison M."/>
            <person name="Strong C."/>
            <person name="Farmer C."/>
            <person name="Delahaunty K."/>
            <person name="Markovic C."/>
            <person name="Hall O."/>
            <person name="Minx P."/>
            <person name="Tomlinson C."/>
            <person name="Mitreva M."/>
            <person name="Hou S."/>
            <person name="Chen J."/>
            <person name="Wollam A."/>
            <person name="Pepin K.H."/>
            <person name="Johnson M."/>
            <person name="Bhonagiri V."/>
            <person name="Zhang X."/>
            <person name="Suruliraj S."/>
            <person name="Warren W."/>
            <person name="Chinwalla A."/>
            <person name="Mardis E.R."/>
            <person name="Wilson R.K."/>
        </authorList>
    </citation>
    <scope>NUCLEOTIDE SEQUENCE [LARGE SCALE GENOMIC DNA]</scope>
    <source>
        <strain evidence="3 4">DP7</strain>
    </source>
</reference>
<feature type="transmembrane region" description="Helical" evidence="1">
    <location>
        <begin position="90"/>
        <end position="112"/>
    </location>
</feature>
<protein>
    <submittedName>
        <fullName evidence="3">Ser/Thr phosphatase family protein</fullName>
    </submittedName>
</protein>
<evidence type="ECO:0000313" key="3">
    <source>
        <dbReference type="EMBL" id="EHL07469.1"/>
    </source>
</evidence>
<feature type="domain" description="Calcineurin-like phosphoesterase" evidence="2">
    <location>
        <begin position="168"/>
        <end position="336"/>
    </location>
</feature>
<keyword evidence="1" id="KW-1133">Transmembrane helix</keyword>
<dbReference type="Proteomes" id="UP000004416">
    <property type="component" value="Unassembled WGS sequence"/>
</dbReference>
<dbReference type="Pfam" id="PF00149">
    <property type="entry name" value="Metallophos"/>
    <property type="match status" value="1"/>
</dbReference>
<keyword evidence="1" id="KW-0812">Transmembrane</keyword>
<dbReference type="AlphaFoldDB" id="G9XLI4"/>
<dbReference type="InterPro" id="IPR051158">
    <property type="entry name" value="Metallophosphoesterase_sf"/>
</dbReference>
<dbReference type="PATRIC" id="fig|537010.4.peg.1702"/>
<dbReference type="EMBL" id="AFZX01000041">
    <property type="protein sequence ID" value="EHL07469.1"/>
    <property type="molecule type" value="Genomic_DNA"/>
</dbReference>
<dbReference type="PANTHER" id="PTHR31302">
    <property type="entry name" value="TRANSMEMBRANE PROTEIN WITH METALLOPHOSPHOESTERASE DOMAIN-RELATED"/>
    <property type="match status" value="1"/>
</dbReference>
<dbReference type="CDD" id="cd07385">
    <property type="entry name" value="MPP_YkuE_C"/>
    <property type="match status" value="1"/>
</dbReference>
<evidence type="ECO:0000256" key="1">
    <source>
        <dbReference type="SAM" id="Phobius"/>
    </source>
</evidence>
<dbReference type="SUPFAM" id="SSF56300">
    <property type="entry name" value="Metallo-dependent phosphatases"/>
    <property type="match status" value="1"/>
</dbReference>
<keyword evidence="1" id="KW-0472">Membrane</keyword>